<dbReference type="PANTHER" id="PTHR11717">
    <property type="entry name" value="LOW MOLECULAR WEIGHT PROTEIN TYROSINE PHOSPHATASE"/>
    <property type="match status" value="1"/>
</dbReference>
<dbReference type="InterPro" id="IPR050438">
    <property type="entry name" value="LMW_PTPase"/>
</dbReference>
<comment type="catalytic activity">
    <reaction evidence="5">
        <text>O-phospho-L-tyrosyl-[protein] + H2O = L-tyrosyl-[protein] + phosphate</text>
        <dbReference type="Rhea" id="RHEA:10684"/>
        <dbReference type="Rhea" id="RHEA-COMP:10136"/>
        <dbReference type="Rhea" id="RHEA-COMP:20101"/>
        <dbReference type="ChEBI" id="CHEBI:15377"/>
        <dbReference type="ChEBI" id="CHEBI:43474"/>
        <dbReference type="ChEBI" id="CHEBI:46858"/>
        <dbReference type="ChEBI" id="CHEBI:61978"/>
        <dbReference type="EC" id="3.1.3.48"/>
    </reaction>
</comment>
<dbReference type="Gene3D" id="3.40.50.2300">
    <property type="match status" value="1"/>
</dbReference>
<keyword evidence="9" id="KW-1185">Reference proteome</keyword>
<dbReference type="EMBL" id="CADIKL010000015">
    <property type="protein sequence ID" value="CAB3791766.1"/>
    <property type="molecule type" value="Genomic_DNA"/>
</dbReference>
<dbReference type="RefSeq" id="WP_175195673.1">
    <property type="nucleotide sequence ID" value="NZ_CADIKL010000015.1"/>
</dbReference>
<evidence type="ECO:0000256" key="6">
    <source>
        <dbReference type="PIRSR" id="PIRSR617867-1"/>
    </source>
</evidence>
<dbReference type="AlphaFoldDB" id="A0A6J5G6P8"/>
<dbReference type="EC" id="3.1.3.48" evidence="2"/>
<organism evidence="8 9">
    <name type="scientific">Paraburkholderia caffeinitolerans</name>
    <dbReference type="NCBI Taxonomy" id="1723730"/>
    <lineage>
        <taxon>Bacteria</taxon>
        <taxon>Pseudomonadati</taxon>
        <taxon>Pseudomonadota</taxon>
        <taxon>Betaproteobacteria</taxon>
        <taxon>Burkholderiales</taxon>
        <taxon>Burkholderiaceae</taxon>
        <taxon>Paraburkholderia</taxon>
    </lineage>
</organism>
<proteinExistence type="inferred from homology"/>
<protein>
    <recommendedName>
        <fullName evidence="2">protein-tyrosine-phosphatase</fullName>
        <ecNumber evidence="2">3.1.3.48</ecNumber>
    </recommendedName>
</protein>
<comment type="similarity">
    <text evidence="1">Belongs to the low molecular weight phosphotyrosine protein phosphatase family.</text>
</comment>
<evidence type="ECO:0000256" key="1">
    <source>
        <dbReference type="ARBA" id="ARBA00011063"/>
    </source>
</evidence>
<evidence type="ECO:0000256" key="4">
    <source>
        <dbReference type="ARBA" id="ARBA00022912"/>
    </source>
</evidence>
<dbReference type="Proteomes" id="UP000494119">
    <property type="component" value="Unassembled WGS sequence"/>
</dbReference>
<evidence type="ECO:0000259" key="7">
    <source>
        <dbReference type="SMART" id="SM00226"/>
    </source>
</evidence>
<evidence type="ECO:0000256" key="3">
    <source>
        <dbReference type="ARBA" id="ARBA00022801"/>
    </source>
</evidence>
<dbReference type="PANTHER" id="PTHR11717:SF31">
    <property type="entry name" value="LOW MOLECULAR WEIGHT PROTEIN-TYROSINE-PHOSPHATASE ETP-RELATED"/>
    <property type="match status" value="1"/>
</dbReference>
<accession>A0A6J5G6P8</accession>
<name>A0A6J5G6P8_9BURK</name>
<dbReference type="GO" id="GO:0004725">
    <property type="term" value="F:protein tyrosine phosphatase activity"/>
    <property type="evidence" value="ECO:0007669"/>
    <property type="project" value="UniProtKB-EC"/>
</dbReference>
<dbReference type="Pfam" id="PF01451">
    <property type="entry name" value="LMWPc"/>
    <property type="match status" value="1"/>
</dbReference>
<feature type="active site" description="Nucleophile" evidence="6">
    <location>
        <position position="9"/>
    </location>
</feature>
<dbReference type="InterPro" id="IPR017867">
    <property type="entry name" value="Tyr_phospatase_low_mol_wt"/>
</dbReference>
<dbReference type="InterPro" id="IPR036196">
    <property type="entry name" value="Ptyr_pPase_sf"/>
</dbReference>
<evidence type="ECO:0000313" key="8">
    <source>
        <dbReference type="EMBL" id="CAB3791766.1"/>
    </source>
</evidence>
<evidence type="ECO:0000256" key="2">
    <source>
        <dbReference type="ARBA" id="ARBA00013064"/>
    </source>
</evidence>
<feature type="active site" description="Proton donor" evidence="6">
    <location>
        <position position="124"/>
    </location>
</feature>
<keyword evidence="3 8" id="KW-0378">Hydrolase</keyword>
<dbReference type="InterPro" id="IPR023485">
    <property type="entry name" value="Ptyr_pPase"/>
</dbReference>
<keyword evidence="4" id="KW-0904">Protein phosphatase</keyword>
<feature type="domain" description="Phosphotyrosine protein phosphatase I" evidence="7">
    <location>
        <begin position="3"/>
        <end position="150"/>
    </location>
</feature>
<dbReference type="SUPFAM" id="SSF52788">
    <property type="entry name" value="Phosphotyrosine protein phosphatases I"/>
    <property type="match status" value="1"/>
</dbReference>
<feature type="active site" evidence="6">
    <location>
        <position position="15"/>
    </location>
</feature>
<dbReference type="PRINTS" id="PR00719">
    <property type="entry name" value="LMWPTPASE"/>
</dbReference>
<reference evidence="8 9" key="1">
    <citation type="submission" date="2020-04" db="EMBL/GenBank/DDBJ databases">
        <authorList>
            <person name="De Canck E."/>
        </authorList>
    </citation>
    <scope>NUCLEOTIDE SEQUENCE [LARGE SCALE GENOMIC DNA]</scope>
    <source>
        <strain evidence="8 9">LMG 28688</strain>
    </source>
</reference>
<gene>
    <name evidence="8" type="primary">ptp_1</name>
    <name evidence="8" type="ORF">LMG28688_03372</name>
</gene>
<evidence type="ECO:0000313" key="9">
    <source>
        <dbReference type="Proteomes" id="UP000494119"/>
    </source>
</evidence>
<evidence type="ECO:0000256" key="5">
    <source>
        <dbReference type="ARBA" id="ARBA00051722"/>
    </source>
</evidence>
<sequence>MIKDVLIVCHANVCRSPAAEQLFRARFREQIREHSGKHAGAFHSAGLRARNGDDMDPVMQRLLTERGVEVGEHRSRRLTSRLVRRADLVLVTERHQVSAVERIEPSARGKVYALGNWENSDVVDPHGLDEVAYRESLELMDRLVKGWLSRICQ</sequence>
<dbReference type="SMART" id="SM00226">
    <property type="entry name" value="LMWPc"/>
    <property type="match status" value="1"/>
</dbReference>